<proteinExistence type="inferred from homology"/>
<sequence length="368" mass="40264">MTAAYKLPAPSTIRSRMLGSLYGLSVGDALGGPYEFQRRGSYTPSGEMEESHTFYTQDGEPLPKGSWTDDSSMALCLAESLREHNGFVWADAAEKWCAWQERGYMSVIDECFDIGNATRQGLYQFKRLKLEGRPLPSTAPRVNNQPNMAGNGSIMRLGPLPVFFWNSSTASELYDAAAQSSYVTHGTASCVDGCVLMSGFMVAFLRAPEEWSAKEKKEKILNKDFRLEDYLAAAAPADSSATPDPATAAATSASLSERLTSAQMRLVHVNETYKTKTVEEIRCSGFVVHTLEAALWSLWHTETYEEGLLKLLPLGEDVDTVGAVYGAIAGACYGLAAIPQRWMNDLNKKEVLDQVYGGLVDVCGPKDE</sequence>
<feature type="binding site" evidence="12">
    <location>
        <position position="317"/>
    </location>
    <ligand>
        <name>Mg(2+)</name>
        <dbReference type="ChEBI" id="CHEBI:18420"/>
        <label>1</label>
    </ligand>
</feature>
<evidence type="ECO:0000256" key="11">
    <source>
        <dbReference type="ARBA" id="ARBA00049015"/>
    </source>
</evidence>
<evidence type="ECO:0000256" key="4">
    <source>
        <dbReference type="ARBA" id="ARBA00041057"/>
    </source>
</evidence>
<dbReference type="HOGENOM" id="CLU_024566_8_2_1"/>
<evidence type="ECO:0000256" key="13">
    <source>
        <dbReference type="SAM" id="MobiDB-lite"/>
    </source>
</evidence>
<dbReference type="EC" id="3.2.1.143" evidence="2"/>
<dbReference type="Pfam" id="PF03747">
    <property type="entry name" value="ADP_ribosyl_GH"/>
    <property type="match status" value="1"/>
</dbReference>
<evidence type="ECO:0000256" key="10">
    <source>
        <dbReference type="ARBA" id="ARBA00043193"/>
    </source>
</evidence>
<dbReference type="AlphaFoldDB" id="A0A0C3Q9C2"/>
<comment type="catalytic activity">
    <reaction evidence="11">
        <text>alpha-NAD(+) + H2O = ADP-D-ribose + nicotinamide + H(+)</text>
        <dbReference type="Rhea" id="RHEA:68792"/>
        <dbReference type="ChEBI" id="CHEBI:15377"/>
        <dbReference type="ChEBI" id="CHEBI:15378"/>
        <dbReference type="ChEBI" id="CHEBI:17154"/>
        <dbReference type="ChEBI" id="CHEBI:57967"/>
        <dbReference type="ChEBI" id="CHEBI:77017"/>
    </reaction>
</comment>
<dbReference type="PANTHER" id="PTHR16222">
    <property type="entry name" value="ADP-RIBOSYLGLYCOHYDROLASE"/>
    <property type="match status" value="1"/>
</dbReference>
<comment type="cofactor">
    <cofactor evidence="12">
        <name>Mg(2+)</name>
        <dbReference type="ChEBI" id="CHEBI:18420"/>
    </cofactor>
    <text evidence="12">Binds 2 magnesium ions per subunit.</text>
</comment>
<feature type="binding site" evidence="12">
    <location>
        <position position="69"/>
    </location>
    <ligand>
        <name>Mg(2+)</name>
        <dbReference type="ChEBI" id="CHEBI:18420"/>
        <label>1</label>
    </ligand>
</feature>
<feature type="binding site" evidence="12">
    <location>
        <position position="320"/>
    </location>
    <ligand>
        <name>Mg(2+)</name>
        <dbReference type="ChEBI" id="CHEBI:18420"/>
        <label>1</label>
    </ligand>
</feature>
<dbReference type="GO" id="GO:0004649">
    <property type="term" value="F:poly(ADP-ribose) glycohydrolase activity"/>
    <property type="evidence" value="ECO:0007669"/>
    <property type="project" value="UniProtKB-EC"/>
</dbReference>
<dbReference type="InterPro" id="IPR036705">
    <property type="entry name" value="Ribosyl_crysJ1_sf"/>
</dbReference>
<evidence type="ECO:0000256" key="12">
    <source>
        <dbReference type="PIRSR" id="PIRSR605502-1"/>
    </source>
</evidence>
<evidence type="ECO:0000256" key="3">
    <source>
        <dbReference type="ARBA" id="ARBA00022801"/>
    </source>
</evidence>
<comment type="similarity">
    <text evidence="1">Belongs to the ADP-ribosylglycohydrolase family.</text>
</comment>
<evidence type="ECO:0000256" key="1">
    <source>
        <dbReference type="ARBA" id="ARBA00010702"/>
    </source>
</evidence>
<feature type="binding site" evidence="12">
    <location>
        <position position="68"/>
    </location>
    <ligand>
        <name>Mg(2+)</name>
        <dbReference type="ChEBI" id="CHEBI:18420"/>
        <label>1</label>
    </ligand>
</feature>
<dbReference type="PANTHER" id="PTHR16222:SF24">
    <property type="entry name" value="ADP-RIBOSYLHYDROLASE ARH3"/>
    <property type="match status" value="1"/>
</dbReference>
<evidence type="ECO:0000256" key="8">
    <source>
        <dbReference type="ARBA" id="ARBA00042850"/>
    </source>
</evidence>
<evidence type="ECO:0000256" key="7">
    <source>
        <dbReference type="ARBA" id="ARBA00042722"/>
    </source>
</evidence>
<protein>
    <recommendedName>
        <fullName evidence="4">ADP-ribosylhydrolase ARH3</fullName>
        <ecNumber evidence="2">3.2.1.143</ecNumber>
    </recommendedName>
    <alternativeName>
        <fullName evidence="5">ADP-ribose glycohydrolase ARH3</fullName>
    </alternativeName>
    <alternativeName>
        <fullName evidence="6">ADP-ribosylhydrolase 3</fullName>
    </alternativeName>
    <alternativeName>
        <fullName evidence="9">O-acetyl-ADP-ribose deacetylase ARH3</fullName>
    </alternativeName>
    <alternativeName>
        <fullName evidence="10">Poly(ADP-ribose) glycohydrolase ARH3</fullName>
    </alternativeName>
    <alternativeName>
        <fullName evidence="8">[Protein ADP-ribosylarginine] hydrolase-like protein 2</fullName>
    </alternativeName>
    <alternativeName>
        <fullName evidence="7">[Protein ADP-ribosylserine] hydrolase</fullName>
    </alternativeName>
</protein>
<organism evidence="14 15">
    <name type="scientific">Tulasnella calospora MUT 4182</name>
    <dbReference type="NCBI Taxonomy" id="1051891"/>
    <lineage>
        <taxon>Eukaryota</taxon>
        <taxon>Fungi</taxon>
        <taxon>Dikarya</taxon>
        <taxon>Basidiomycota</taxon>
        <taxon>Agaricomycotina</taxon>
        <taxon>Agaricomycetes</taxon>
        <taxon>Cantharellales</taxon>
        <taxon>Tulasnellaceae</taxon>
        <taxon>Tulasnella</taxon>
    </lineage>
</organism>
<evidence type="ECO:0000256" key="9">
    <source>
        <dbReference type="ARBA" id="ARBA00043187"/>
    </source>
</evidence>
<keyword evidence="3" id="KW-0378">Hydrolase</keyword>
<gene>
    <name evidence="14" type="ORF">M407DRAFT_24178</name>
</gene>
<accession>A0A0C3Q9C2</accession>
<evidence type="ECO:0000313" key="15">
    <source>
        <dbReference type="Proteomes" id="UP000054248"/>
    </source>
</evidence>
<name>A0A0C3Q9C2_9AGAM</name>
<keyword evidence="12" id="KW-0479">Metal-binding</keyword>
<evidence type="ECO:0000256" key="5">
    <source>
        <dbReference type="ARBA" id="ARBA00042398"/>
    </source>
</evidence>
<dbReference type="InterPro" id="IPR005502">
    <property type="entry name" value="Ribosyl_crysJ1"/>
</dbReference>
<keyword evidence="12" id="KW-0460">Magnesium</keyword>
<feature type="binding site" evidence="12">
    <location>
        <position position="70"/>
    </location>
    <ligand>
        <name>Mg(2+)</name>
        <dbReference type="ChEBI" id="CHEBI:18420"/>
        <label>1</label>
    </ligand>
</feature>
<dbReference type="Gene3D" id="1.10.4080.10">
    <property type="entry name" value="ADP-ribosylation/Crystallin J1"/>
    <property type="match status" value="1"/>
</dbReference>
<dbReference type="GO" id="GO:0046872">
    <property type="term" value="F:metal ion binding"/>
    <property type="evidence" value="ECO:0007669"/>
    <property type="project" value="UniProtKB-KW"/>
</dbReference>
<feature type="region of interest" description="Disordered" evidence="13">
    <location>
        <begin position="40"/>
        <end position="64"/>
    </location>
</feature>
<dbReference type="Proteomes" id="UP000054248">
    <property type="component" value="Unassembled WGS sequence"/>
</dbReference>
<keyword evidence="15" id="KW-1185">Reference proteome</keyword>
<reference evidence="15" key="2">
    <citation type="submission" date="2015-01" db="EMBL/GenBank/DDBJ databases">
        <title>Evolutionary Origins and Diversification of the Mycorrhizal Mutualists.</title>
        <authorList>
            <consortium name="DOE Joint Genome Institute"/>
            <consortium name="Mycorrhizal Genomics Consortium"/>
            <person name="Kohler A."/>
            <person name="Kuo A."/>
            <person name="Nagy L.G."/>
            <person name="Floudas D."/>
            <person name="Copeland A."/>
            <person name="Barry K.W."/>
            <person name="Cichocki N."/>
            <person name="Veneault-Fourrey C."/>
            <person name="LaButti K."/>
            <person name="Lindquist E.A."/>
            <person name="Lipzen A."/>
            <person name="Lundell T."/>
            <person name="Morin E."/>
            <person name="Murat C."/>
            <person name="Riley R."/>
            <person name="Ohm R."/>
            <person name="Sun H."/>
            <person name="Tunlid A."/>
            <person name="Henrissat B."/>
            <person name="Grigoriev I.V."/>
            <person name="Hibbett D.S."/>
            <person name="Martin F."/>
        </authorList>
    </citation>
    <scope>NUCLEOTIDE SEQUENCE [LARGE SCALE GENOMIC DNA]</scope>
    <source>
        <strain evidence="15">MUT 4182</strain>
    </source>
</reference>
<feature type="binding site" evidence="12">
    <location>
        <position position="319"/>
    </location>
    <ligand>
        <name>Mg(2+)</name>
        <dbReference type="ChEBI" id="CHEBI:18420"/>
        <label>1</label>
    </ligand>
</feature>
<dbReference type="EMBL" id="KN823022">
    <property type="protein sequence ID" value="KIO26595.1"/>
    <property type="molecule type" value="Genomic_DNA"/>
</dbReference>
<evidence type="ECO:0000256" key="6">
    <source>
        <dbReference type="ARBA" id="ARBA00042471"/>
    </source>
</evidence>
<reference evidence="14 15" key="1">
    <citation type="submission" date="2014-04" db="EMBL/GenBank/DDBJ databases">
        <authorList>
            <consortium name="DOE Joint Genome Institute"/>
            <person name="Kuo A."/>
            <person name="Girlanda M."/>
            <person name="Perotto S."/>
            <person name="Kohler A."/>
            <person name="Nagy L.G."/>
            <person name="Floudas D."/>
            <person name="Copeland A."/>
            <person name="Barry K.W."/>
            <person name="Cichocki N."/>
            <person name="Veneault-Fourrey C."/>
            <person name="LaButti K."/>
            <person name="Lindquist E.A."/>
            <person name="Lipzen A."/>
            <person name="Lundell T."/>
            <person name="Morin E."/>
            <person name="Murat C."/>
            <person name="Sun H."/>
            <person name="Tunlid A."/>
            <person name="Henrissat B."/>
            <person name="Grigoriev I.V."/>
            <person name="Hibbett D.S."/>
            <person name="Martin F."/>
            <person name="Nordberg H.P."/>
            <person name="Cantor M.N."/>
            <person name="Hua S.X."/>
        </authorList>
    </citation>
    <scope>NUCLEOTIDE SEQUENCE [LARGE SCALE GENOMIC DNA]</scope>
    <source>
        <strain evidence="14 15">MUT 4182</strain>
    </source>
</reference>
<dbReference type="InterPro" id="IPR050792">
    <property type="entry name" value="ADP-ribosylglycohydrolase"/>
</dbReference>
<dbReference type="SUPFAM" id="SSF101478">
    <property type="entry name" value="ADP-ribosylglycohydrolase"/>
    <property type="match status" value="1"/>
</dbReference>
<evidence type="ECO:0000256" key="2">
    <source>
        <dbReference type="ARBA" id="ARBA00012255"/>
    </source>
</evidence>
<evidence type="ECO:0000313" key="14">
    <source>
        <dbReference type="EMBL" id="KIO26595.1"/>
    </source>
</evidence>
<dbReference type="OrthoDB" id="2021138at2759"/>